<dbReference type="KEGG" id="hae:halTADL_0523"/>
<proteinExistence type="predicted"/>
<gene>
    <name evidence="4" type="ORF">SAMN05444271_12714</name>
</gene>
<feature type="region of interest" description="Disordered" evidence="2">
    <location>
        <begin position="101"/>
        <end position="155"/>
    </location>
</feature>
<keyword evidence="5" id="KW-1185">Reference proteome</keyword>
<accession>A0A1H6WIP8</accession>
<dbReference type="EMBL" id="FNYR01000027">
    <property type="protein sequence ID" value="SEJ16753.1"/>
    <property type="molecule type" value="Genomic_DNA"/>
</dbReference>
<feature type="coiled-coil region" evidence="1">
    <location>
        <begin position="286"/>
        <end position="336"/>
    </location>
</feature>
<evidence type="ECO:0000313" key="5">
    <source>
        <dbReference type="Proteomes" id="UP000198888"/>
    </source>
</evidence>
<feature type="compositionally biased region" description="Polar residues" evidence="2">
    <location>
        <begin position="12"/>
        <end position="23"/>
    </location>
</feature>
<keyword evidence="1" id="KW-0175">Coiled coil</keyword>
<reference evidence="4 5" key="1">
    <citation type="submission" date="2016-10" db="EMBL/GenBank/DDBJ databases">
        <authorList>
            <person name="de Groot N.N."/>
        </authorList>
    </citation>
    <scope>NUCLEOTIDE SEQUENCE [LARGE SCALE GENOMIC DNA]</scope>
    <source>
        <strain evidence="4 5">DSM 22187</strain>
    </source>
</reference>
<feature type="region of interest" description="Disordered" evidence="2">
    <location>
        <begin position="1"/>
        <end position="41"/>
    </location>
</feature>
<feature type="domain" description="eCIS core" evidence="3">
    <location>
        <begin position="155"/>
        <end position="231"/>
    </location>
</feature>
<dbReference type="Proteomes" id="UP000198888">
    <property type="component" value="Unassembled WGS sequence"/>
</dbReference>
<evidence type="ECO:0000256" key="1">
    <source>
        <dbReference type="SAM" id="Coils"/>
    </source>
</evidence>
<accession>A0A2H4PYZ6</accession>
<evidence type="ECO:0000256" key="2">
    <source>
        <dbReference type="SAM" id="MobiDB-lite"/>
    </source>
</evidence>
<evidence type="ECO:0000313" key="4">
    <source>
        <dbReference type="EMBL" id="SEJ16753.1"/>
    </source>
</evidence>
<evidence type="ECO:0000259" key="3">
    <source>
        <dbReference type="Pfam" id="PF13699"/>
    </source>
</evidence>
<protein>
    <recommendedName>
        <fullName evidence="3">eCIS core domain-containing protein</fullName>
    </recommendedName>
</protein>
<dbReference type="Pfam" id="PF13699">
    <property type="entry name" value="eCIS_core"/>
    <property type="match status" value="1"/>
</dbReference>
<sequence>MVFRASKRNENTSESDTGVTTNRVVDRTATEASSDSGGWSRQATLEETEAHFGMDVPDKDTMFRLQRLEAMNTTERVRGWVDEGMTIEDMGNPLTIEAFRERQAERPPEVPTNIERQNKRSVQRSEKAASKTGPSGETGVPDSVRDVISSTGQSLDASIQRAMEDRMGDSFGDVQVHTGPTAASACESINARAFTVGNHVAFNQGEYDPESPEGQHVLAHELAHVRQQTGGAVSMLPQEGLELEIDPDPQLEREAEATAQQVMQGGELGIQRMAATEVHLQRYPGQERVEQAREQITERLQDDQNNSVSADPEDLAKEVEEIKQRQEQMMETLTTAQPGAATDGEWGKAATKGVVGSLASAGTGALLGAAAGSVIPGIGTTVGAVTGAAVSDVMKETVEFMDSNRPGGKGEELEQMYQEISRMYQELKEGSANGGESYRF</sequence>
<organism evidence="4 5">
    <name type="scientific">Halohasta litchfieldiae</name>
    <dbReference type="NCBI Taxonomy" id="1073996"/>
    <lineage>
        <taxon>Archaea</taxon>
        <taxon>Methanobacteriati</taxon>
        <taxon>Methanobacteriota</taxon>
        <taxon>Stenosarchaea group</taxon>
        <taxon>Halobacteria</taxon>
        <taxon>Halobacteriales</taxon>
        <taxon>Haloferacaceae</taxon>
        <taxon>Halohasta</taxon>
    </lineage>
</organism>
<dbReference type="AlphaFoldDB" id="A0A1H6WIP8"/>
<name>A0A1H6WIP8_9EURY</name>
<feature type="compositionally biased region" description="Polar residues" evidence="2">
    <location>
        <begin position="30"/>
        <end position="41"/>
    </location>
</feature>
<dbReference type="STRING" id="1073996.SAMN05444271_12714"/>
<dbReference type="InterPro" id="IPR025295">
    <property type="entry name" value="eCIS_core_dom"/>
</dbReference>